<keyword evidence="5" id="KW-1185">Reference proteome</keyword>
<evidence type="ECO:0000256" key="2">
    <source>
        <dbReference type="ARBA" id="ARBA00022801"/>
    </source>
</evidence>
<keyword evidence="1 4" id="KW-0645">Protease</keyword>
<keyword evidence="2" id="KW-0378">Hydrolase</keyword>
<dbReference type="Pfam" id="PF13180">
    <property type="entry name" value="PDZ_2"/>
    <property type="match status" value="1"/>
</dbReference>
<accession>A0A1H3DSC8</accession>
<dbReference type="Pfam" id="PF13365">
    <property type="entry name" value="Trypsin_2"/>
    <property type="match status" value="1"/>
</dbReference>
<dbReference type="PANTHER" id="PTHR43343:SF3">
    <property type="entry name" value="PROTEASE DO-LIKE 8, CHLOROPLASTIC"/>
    <property type="match status" value="1"/>
</dbReference>
<reference evidence="5" key="1">
    <citation type="submission" date="2016-10" db="EMBL/GenBank/DDBJ databases">
        <authorList>
            <person name="Varghese N."/>
            <person name="Submissions S."/>
        </authorList>
    </citation>
    <scope>NUCLEOTIDE SEQUENCE [LARGE SCALE GENOMIC DNA]</scope>
    <source>
        <strain evidence="5">DC30,IBRC 10041,KCTC 4046</strain>
    </source>
</reference>
<dbReference type="InterPro" id="IPR006311">
    <property type="entry name" value="TAT_signal"/>
</dbReference>
<dbReference type="InterPro" id="IPR001478">
    <property type="entry name" value="PDZ"/>
</dbReference>
<proteinExistence type="predicted"/>
<dbReference type="GO" id="GO:0006508">
    <property type="term" value="P:proteolysis"/>
    <property type="evidence" value="ECO:0007669"/>
    <property type="project" value="UniProtKB-KW"/>
</dbReference>
<dbReference type="GO" id="GO:0004252">
    <property type="term" value="F:serine-type endopeptidase activity"/>
    <property type="evidence" value="ECO:0007669"/>
    <property type="project" value="InterPro"/>
</dbReference>
<dbReference type="InterPro" id="IPR051201">
    <property type="entry name" value="Chloro_Bact_Ser_Proteases"/>
</dbReference>
<dbReference type="Gene3D" id="2.40.10.120">
    <property type="match status" value="1"/>
</dbReference>
<protein>
    <submittedName>
        <fullName evidence="4">Serine protease, S1-C subfamily, contains C-terminal PDZ domain</fullName>
    </submittedName>
</protein>
<name>A0A1H3DSC8_9EURY</name>
<feature type="domain" description="PDZ" evidence="3">
    <location>
        <begin position="241"/>
        <end position="346"/>
    </location>
</feature>
<dbReference type="Proteomes" id="UP000199079">
    <property type="component" value="Unassembled WGS sequence"/>
</dbReference>
<dbReference type="PROSITE" id="PS51318">
    <property type="entry name" value="TAT"/>
    <property type="match status" value="1"/>
</dbReference>
<evidence type="ECO:0000313" key="4">
    <source>
        <dbReference type="EMBL" id="SDX69018.1"/>
    </source>
</evidence>
<dbReference type="PRINTS" id="PR00834">
    <property type="entry name" value="PROTEASES2C"/>
</dbReference>
<gene>
    <name evidence="4" type="ORF">SAMN05216564_101114</name>
</gene>
<dbReference type="InterPro" id="IPR036034">
    <property type="entry name" value="PDZ_sf"/>
</dbReference>
<dbReference type="SUPFAM" id="SSF50494">
    <property type="entry name" value="Trypsin-like serine proteases"/>
    <property type="match status" value="1"/>
</dbReference>
<dbReference type="Gene3D" id="2.30.42.10">
    <property type="match status" value="1"/>
</dbReference>
<evidence type="ECO:0000256" key="1">
    <source>
        <dbReference type="ARBA" id="ARBA00022670"/>
    </source>
</evidence>
<dbReference type="PROSITE" id="PS51257">
    <property type="entry name" value="PROKAR_LIPOPROTEIN"/>
    <property type="match status" value="1"/>
</dbReference>
<dbReference type="PANTHER" id="PTHR43343">
    <property type="entry name" value="PEPTIDASE S12"/>
    <property type="match status" value="1"/>
</dbReference>
<dbReference type="AlphaFoldDB" id="A0A1H3DSC8"/>
<evidence type="ECO:0000313" key="5">
    <source>
        <dbReference type="Proteomes" id="UP000199079"/>
    </source>
</evidence>
<dbReference type="OrthoDB" id="350578at2157"/>
<dbReference type="InterPro" id="IPR001940">
    <property type="entry name" value="Peptidase_S1C"/>
</dbReference>
<organism evidence="4 5">
    <name type="scientific">Halopenitus persicus</name>
    <dbReference type="NCBI Taxonomy" id="1048396"/>
    <lineage>
        <taxon>Archaea</taxon>
        <taxon>Methanobacteriati</taxon>
        <taxon>Methanobacteriota</taxon>
        <taxon>Stenosarchaea group</taxon>
        <taxon>Halobacteria</taxon>
        <taxon>Halobacteriales</taxon>
        <taxon>Haloferacaceae</taxon>
        <taxon>Halopenitus</taxon>
    </lineage>
</organism>
<evidence type="ECO:0000259" key="3">
    <source>
        <dbReference type="Pfam" id="PF13180"/>
    </source>
</evidence>
<dbReference type="RefSeq" id="WP_092730213.1">
    <property type="nucleotide sequence ID" value="NZ_FNPC01000001.1"/>
</dbReference>
<dbReference type="InterPro" id="IPR009003">
    <property type="entry name" value="Peptidase_S1_PA"/>
</dbReference>
<dbReference type="EMBL" id="FNPC01000001">
    <property type="protein sequence ID" value="SDX69018.1"/>
    <property type="molecule type" value="Genomic_DNA"/>
</dbReference>
<sequence length="354" mass="36222">MQRTRREFLGLLGGGIAAGSTAGCVAPARNEPVGERRFAMLYEDVAPSVARVQTTTDGRTGQGSGFRYRPSAADGAYVVTNQHVVGPDPDAVRLQYADGAWVEVEVLGTDPYSDLAVLEPGEAIDAEPLPLRETVPPIGTEVLVVGSPLGFSGSASQGIISGRNRSIPAAGNYTIADAIQTDAALNPGNSGGPILTLDGEVVAVATARVSGSDNLGFGVSAPLARRVVPSLIETGRYDHSYMGVAIRDVGPLIAEANGLPAARGVYVTATEPGGPADGVLRGSTGEAVVDGTPVPTGGDVIVGLGGTSIDTQSALSRYLALETTPGDVIDVRIRRDGSETTVELELGTRPAPRA</sequence>
<dbReference type="SUPFAM" id="SSF50156">
    <property type="entry name" value="PDZ domain-like"/>
    <property type="match status" value="1"/>
</dbReference>